<evidence type="ECO:0000313" key="2">
    <source>
        <dbReference type="EMBL" id="KAK3926994.1"/>
    </source>
</evidence>
<sequence>EGALTDYLQAQEASSSAGGRSKRTARLDDTRWREDGKNICRRAHVVTDTQTTRRCHQRGEELRRSQHGARPSSDLPCGRRWPWWRSALEVRSKTWRTHTPQLARTHTELAR</sequence>
<feature type="region of interest" description="Disordered" evidence="1">
    <location>
        <begin position="1"/>
        <end position="29"/>
    </location>
</feature>
<reference evidence="2" key="2">
    <citation type="journal article" date="2023" name="BMC Genomics">
        <title>Pest status, molecular evolution, and epigenetic factors derived from the genome assembly of Frankliniella fusca, a thysanopteran phytovirus vector.</title>
        <authorList>
            <person name="Catto M.A."/>
            <person name="Labadie P.E."/>
            <person name="Jacobson A.L."/>
            <person name="Kennedy G.G."/>
            <person name="Srinivasan R."/>
            <person name="Hunt B.G."/>
        </authorList>
    </citation>
    <scope>NUCLEOTIDE SEQUENCE</scope>
    <source>
        <strain evidence="2">PL_HMW_Pooled</strain>
    </source>
</reference>
<dbReference type="EMBL" id="JAHWGI010001273">
    <property type="protein sequence ID" value="KAK3926994.1"/>
    <property type="molecule type" value="Genomic_DNA"/>
</dbReference>
<protein>
    <submittedName>
        <fullName evidence="2">UPF0234 protein</fullName>
    </submittedName>
</protein>
<organism evidence="2 3">
    <name type="scientific">Frankliniella fusca</name>
    <dbReference type="NCBI Taxonomy" id="407009"/>
    <lineage>
        <taxon>Eukaryota</taxon>
        <taxon>Metazoa</taxon>
        <taxon>Ecdysozoa</taxon>
        <taxon>Arthropoda</taxon>
        <taxon>Hexapoda</taxon>
        <taxon>Insecta</taxon>
        <taxon>Pterygota</taxon>
        <taxon>Neoptera</taxon>
        <taxon>Paraneoptera</taxon>
        <taxon>Thysanoptera</taxon>
        <taxon>Terebrantia</taxon>
        <taxon>Thripoidea</taxon>
        <taxon>Thripidae</taxon>
        <taxon>Frankliniella</taxon>
    </lineage>
</organism>
<feature type="non-terminal residue" evidence="2">
    <location>
        <position position="111"/>
    </location>
</feature>
<keyword evidence="3" id="KW-1185">Reference proteome</keyword>
<evidence type="ECO:0000256" key="1">
    <source>
        <dbReference type="SAM" id="MobiDB-lite"/>
    </source>
</evidence>
<accession>A0AAE1HT56</accession>
<dbReference type="Proteomes" id="UP001219518">
    <property type="component" value="Unassembled WGS sequence"/>
</dbReference>
<name>A0AAE1HT56_9NEOP</name>
<reference evidence="2" key="1">
    <citation type="submission" date="2021-07" db="EMBL/GenBank/DDBJ databases">
        <authorList>
            <person name="Catto M.A."/>
            <person name="Jacobson A."/>
            <person name="Kennedy G."/>
            <person name="Labadie P."/>
            <person name="Hunt B.G."/>
            <person name="Srinivasan R."/>
        </authorList>
    </citation>
    <scope>NUCLEOTIDE SEQUENCE</scope>
    <source>
        <strain evidence="2">PL_HMW_Pooled</strain>
        <tissue evidence="2">Head</tissue>
    </source>
</reference>
<evidence type="ECO:0000313" key="3">
    <source>
        <dbReference type="Proteomes" id="UP001219518"/>
    </source>
</evidence>
<dbReference type="AlphaFoldDB" id="A0AAE1HT56"/>
<comment type="caution">
    <text evidence="2">The sequence shown here is derived from an EMBL/GenBank/DDBJ whole genome shotgun (WGS) entry which is preliminary data.</text>
</comment>
<proteinExistence type="predicted"/>
<gene>
    <name evidence="2" type="ORF">KUF71_015329</name>
</gene>